<proteinExistence type="predicted"/>
<evidence type="ECO:0000313" key="2">
    <source>
        <dbReference type="EMBL" id="CAA7015042.1"/>
    </source>
</evidence>
<dbReference type="EMBL" id="CACVBM020000144">
    <property type="protein sequence ID" value="CAA7015042.1"/>
    <property type="molecule type" value="Genomic_DNA"/>
</dbReference>
<keyword evidence="3" id="KW-1185">Reference proteome</keyword>
<dbReference type="Proteomes" id="UP000467841">
    <property type="component" value="Unassembled WGS sequence"/>
</dbReference>
<accession>A0A6D2HG74</accession>
<dbReference type="AlphaFoldDB" id="A0A6D2HG74"/>
<organism evidence="2 3">
    <name type="scientific">Microthlaspi erraticum</name>
    <dbReference type="NCBI Taxonomy" id="1685480"/>
    <lineage>
        <taxon>Eukaryota</taxon>
        <taxon>Viridiplantae</taxon>
        <taxon>Streptophyta</taxon>
        <taxon>Embryophyta</taxon>
        <taxon>Tracheophyta</taxon>
        <taxon>Spermatophyta</taxon>
        <taxon>Magnoliopsida</taxon>
        <taxon>eudicotyledons</taxon>
        <taxon>Gunneridae</taxon>
        <taxon>Pentapetalae</taxon>
        <taxon>rosids</taxon>
        <taxon>malvids</taxon>
        <taxon>Brassicales</taxon>
        <taxon>Brassicaceae</taxon>
        <taxon>Coluteocarpeae</taxon>
        <taxon>Microthlaspi</taxon>
    </lineage>
</organism>
<reference evidence="2" key="1">
    <citation type="submission" date="2020-01" db="EMBL/GenBank/DDBJ databases">
        <authorList>
            <person name="Mishra B."/>
        </authorList>
    </citation>
    <scope>NUCLEOTIDE SEQUENCE [LARGE SCALE GENOMIC DNA]</scope>
</reference>
<protein>
    <submittedName>
        <fullName evidence="2">Uncharacterized protein</fullName>
    </submittedName>
</protein>
<comment type="caution">
    <text evidence="2">The sequence shown here is derived from an EMBL/GenBank/DDBJ whole genome shotgun (WGS) entry which is preliminary data.</text>
</comment>
<evidence type="ECO:0000256" key="1">
    <source>
        <dbReference type="SAM" id="MobiDB-lite"/>
    </source>
</evidence>
<gene>
    <name evidence="2" type="ORF">MERR_LOCUS2277</name>
</gene>
<feature type="region of interest" description="Disordered" evidence="1">
    <location>
        <begin position="1"/>
        <end position="21"/>
    </location>
</feature>
<sequence>MECKTDEQWKGKVPMLSEGSGPSVPLEGIPVSLGSTGELLDGLFINIPDGAFSRDAAPVVDDPDTEANVIHDISYEGDDLFKFSYWNERSNRDVVVFRCLSDTCPLRVYVARMEESSYFQIWTASLTHSCPVEIRGQFHRQATTSVISEIIRSRYVGAT</sequence>
<name>A0A6D2HG74_9BRAS</name>
<feature type="compositionally biased region" description="Basic and acidic residues" evidence="1">
    <location>
        <begin position="1"/>
        <end position="10"/>
    </location>
</feature>
<evidence type="ECO:0000313" key="3">
    <source>
        <dbReference type="Proteomes" id="UP000467841"/>
    </source>
</evidence>